<dbReference type="eggNOG" id="ENOG502S9G7">
    <property type="taxonomic scope" value="Eukaryota"/>
</dbReference>
<dbReference type="Proteomes" id="UP000011715">
    <property type="component" value="Unassembled WGS sequence"/>
</dbReference>
<reference evidence="3" key="5">
    <citation type="submission" date="2015-06" db="UniProtKB">
        <authorList>
            <consortium name="EnsemblFungi"/>
        </authorList>
    </citation>
    <scope>IDENTIFICATION</scope>
    <source>
        <strain evidence="3">ATCC 64411</strain>
    </source>
</reference>
<dbReference type="OMA" id="WGIKILD"/>
<dbReference type="EMBL" id="GL876967">
    <property type="protein sequence ID" value="KLU83177.1"/>
    <property type="molecule type" value="Genomic_DNA"/>
</dbReference>
<dbReference type="EnsemblFungi" id="MAPG_02242T0">
    <property type="protein sequence ID" value="MAPG_02242T0"/>
    <property type="gene ID" value="MAPG_02242"/>
</dbReference>
<evidence type="ECO:0000313" key="3">
    <source>
        <dbReference type="EnsemblFungi" id="MAPG_02242T0"/>
    </source>
</evidence>
<dbReference type="OrthoDB" id="5046144at2759"/>
<feature type="region of interest" description="Disordered" evidence="1">
    <location>
        <begin position="1"/>
        <end position="52"/>
    </location>
</feature>
<dbReference type="VEuPathDB" id="FungiDB:MAPG_02242"/>
<proteinExistence type="predicted"/>
<dbReference type="STRING" id="644358.A0A0C4DQU5"/>
<keyword evidence="4" id="KW-1185">Reference proteome</keyword>
<organism evidence="3 4">
    <name type="scientific">Magnaporthiopsis poae (strain ATCC 64411 / 73-15)</name>
    <name type="common">Kentucky bluegrass fungus</name>
    <name type="synonym">Magnaporthe poae</name>
    <dbReference type="NCBI Taxonomy" id="644358"/>
    <lineage>
        <taxon>Eukaryota</taxon>
        <taxon>Fungi</taxon>
        <taxon>Dikarya</taxon>
        <taxon>Ascomycota</taxon>
        <taxon>Pezizomycotina</taxon>
        <taxon>Sordariomycetes</taxon>
        <taxon>Sordariomycetidae</taxon>
        <taxon>Magnaporthales</taxon>
        <taxon>Magnaporthaceae</taxon>
        <taxon>Magnaporthiopsis</taxon>
    </lineage>
</organism>
<accession>A0A0C4DQU5</accession>
<sequence>MAPFDGSHQSDFKTRQADPPRKSENMPPFDYSKWDNIGDDSDDEGSSAPAALPYVPSHKEITAAAIAAASASIIPEIASGPVQAVIIRCRGERIDNQPWYITTIAEDHPVFSVPVLPVSALIEFPLVLRRIGTKFLGTEETQARENQIATYLNINATTVGNVIVARVDRKPLFLQHLEAVWMYCDRILYRFGDGDGAPTALYNRKAFTEWWNEYCAKQKKSRKGTGGEQDPDDWRAVKSPYEV</sequence>
<reference evidence="4" key="2">
    <citation type="submission" date="2010-05" db="EMBL/GenBank/DDBJ databases">
        <title>The genome sequence of Magnaporthe poae strain ATCC 64411.</title>
        <authorList>
            <person name="Ma L.-J."/>
            <person name="Dead R."/>
            <person name="Young S."/>
            <person name="Zeng Q."/>
            <person name="Koehrsen M."/>
            <person name="Alvarado L."/>
            <person name="Berlin A."/>
            <person name="Chapman S.B."/>
            <person name="Chen Z."/>
            <person name="Freedman E."/>
            <person name="Gellesch M."/>
            <person name="Goldberg J."/>
            <person name="Griggs A."/>
            <person name="Gujja S."/>
            <person name="Heilman E.R."/>
            <person name="Heiman D."/>
            <person name="Hepburn T."/>
            <person name="Howarth C."/>
            <person name="Jen D."/>
            <person name="Larson L."/>
            <person name="Mehta T."/>
            <person name="Neiman D."/>
            <person name="Pearson M."/>
            <person name="Roberts A."/>
            <person name="Saif S."/>
            <person name="Shea T."/>
            <person name="Shenoy N."/>
            <person name="Sisk P."/>
            <person name="Stolte C."/>
            <person name="Sykes S."/>
            <person name="Walk T."/>
            <person name="White J."/>
            <person name="Yandava C."/>
            <person name="Haas B."/>
            <person name="Nusbaum C."/>
            <person name="Birren B."/>
        </authorList>
    </citation>
    <scope>NUCLEOTIDE SEQUENCE [LARGE SCALE GENOMIC DNA]</scope>
    <source>
        <strain evidence="4">ATCC 64411 / 73-15</strain>
    </source>
</reference>
<evidence type="ECO:0000313" key="2">
    <source>
        <dbReference type="EMBL" id="KLU83177.1"/>
    </source>
</evidence>
<reference evidence="2" key="3">
    <citation type="submission" date="2011-03" db="EMBL/GenBank/DDBJ databases">
        <title>Annotation of Magnaporthe poae ATCC 64411.</title>
        <authorList>
            <person name="Ma L.-J."/>
            <person name="Dead R."/>
            <person name="Young S.K."/>
            <person name="Zeng Q."/>
            <person name="Gargeya S."/>
            <person name="Fitzgerald M."/>
            <person name="Haas B."/>
            <person name="Abouelleil A."/>
            <person name="Alvarado L."/>
            <person name="Arachchi H.M."/>
            <person name="Berlin A."/>
            <person name="Brown A."/>
            <person name="Chapman S.B."/>
            <person name="Chen Z."/>
            <person name="Dunbar C."/>
            <person name="Freedman E."/>
            <person name="Gearin G."/>
            <person name="Gellesch M."/>
            <person name="Goldberg J."/>
            <person name="Griggs A."/>
            <person name="Gujja S."/>
            <person name="Heiman D."/>
            <person name="Howarth C."/>
            <person name="Larson L."/>
            <person name="Lui A."/>
            <person name="MacDonald P.J.P."/>
            <person name="Mehta T."/>
            <person name="Montmayeur A."/>
            <person name="Murphy C."/>
            <person name="Neiman D."/>
            <person name="Pearson M."/>
            <person name="Priest M."/>
            <person name="Roberts A."/>
            <person name="Saif S."/>
            <person name="Shea T."/>
            <person name="Shenoy N."/>
            <person name="Sisk P."/>
            <person name="Stolte C."/>
            <person name="Sykes S."/>
            <person name="Yandava C."/>
            <person name="Wortman J."/>
            <person name="Nusbaum C."/>
            <person name="Birren B."/>
        </authorList>
    </citation>
    <scope>NUCLEOTIDE SEQUENCE</scope>
    <source>
        <strain evidence="2">ATCC 64411</strain>
    </source>
</reference>
<name>A0A0C4DQU5_MAGP6</name>
<feature type="compositionally biased region" description="Basic and acidic residues" evidence="1">
    <location>
        <begin position="8"/>
        <end position="24"/>
    </location>
</feature>
<reference evidence="2" key="1">
    <citation type="submission" date="2010-05" db="EMBL/GenBank/DDBJ databases">
        <title>The Genome Sequence of Magnaporthe poae strain ATCC 64411.</title>
        <authorList>
            <consortium name="The Broad Institute Genome Sequencing Platform"/>
            <consortium name="Broad Institute Genome Sequencing Center for Infectious Disease"/>
            <person name="Ma L.-J."/>
            <person name="Dead R."/>
            <person name="Young S."/>
            <person name="Zeng Q."/>
            <person name="Koehrsen M."/>
            <person name="Alvarado L."/>
            <person name="Berlin A."/>
            <person name="Chapman S.B."/>
            <person name="Chen Z."/>
            <person name="Freedman E."/>
            <person name="Gellesch M."/>
            <person name="Goldberg J."/>
            <person name="Griggs A."/>
            <person name="Gujja S."/>
            <person name="Heilman E.R."/>
            <person name="Heiman D."/>
            <person name="Hepburn T."/>
            <person name="Howarth C."/>
            <person name="Jen D."/>
            <person name="Larson L."/>
            <person name="Mehta T."/>
            <person name="Neiman D."/>
            <person name="Pearson M."/>
            <person name="Roberts A."/>
            <person name="Saif S."/>
            <person name="Shea T."/>
            <person name="Shenoy N."/>
            <person name="Sisk P."/>
            <person name="Stolte C."/>
            <person name="Sykes S."/>
            <person name="Walk T."/>
            <person name="White J."/>
            <person name="Yandava C."/>
            <person name="Haas B."/>
            <person name="Nusbaum C."/>
            <person name="Birren B."/>
        </authorList>
    </citation>
    <scope>NUCLEOTIDE SEQUENCE</scope>
    <source>
        <strain evidence="2">ATCC 64411</strain>
    </source>
</reference>
<protein>
    <submittedName>
        <fullName evidence="2 3">Uncharacterized protein</fullName>
    </submittedName>
</protein>
<feature type="region of interest" description="Disordered" evidence="1">
    <location>
        <begin position="218"/>
        <end position="243"/>
    </location>
</feature>
<dbReference type="EMBL" id="ADBL01000571">
    <property type="status" value="NOT_ANNOTATED_CDS"/>
    <property type="molecule type" value="Genomic_DNA"/>
</dbReference>
<gene>
    <name evidence="2" type="ORF">MAPG_02242</name>
</gene>
<evidence type="ECO:0000313" key="4">
    <source>
        <dbReference type="Proteomes" id="UP000011715"/>
    </source>
</evidence>
<evidence type="ECO:0000256" key="1">
    <source>
        <dbReference type="SAM" id="MobiDB-lite"/>
    </source>
</evidence>
<reference evidence="3" key="4">
    <citation type="journal article" date="2015" name="G3 (Bethesda)">
        <title>Genome sequences of three phytopathogenic species of the Magnaporthaceae family of fungi.</title>
        <authorList>
            <person name="Okagaki L.H."/>
            <person name="Nunes C.C."/>
            <person name="Sailsbery J."/>
            <person name="Clay B."/>
            <person name="Brown D."/>
            <person name="John T."/>
            <person name="Oh Y."/>
            <person name="Young N."/>
            <person name="Fitzgerald M."/>
            <person name="Haas B.J."/>
            <person name="Zeng Q."/>
            <person name="Young S."/>
            <person name="Adiconis X."/>
            <person name="Fan L."/>
            <person name="Levin J.Z."/>
            <person name="Mitchell T.K."/>
            <person name="Okubara P.A."/>
            <person name="Farman M.L."/>
            <person name="Kohn L.M."/>
            <person name="Birren B."/>
            <person name="Ma L.-J."/>
            <person name="Dean R.A."/>
        </authorList>
    </citation>
    <scope>NUCLEOTIDE SEQUENCE</scope>
    <source>
        <strain evidence="3">ATCC 64411 / 73-15</strain>
    </source>
</reference>
<dbReference type="AlphaFoldDB" id="A0A0C4DQU5"/>